<dbReference type="EMBL" id="NBVN01000002">
    <property type="protein sequence ID" value="PUA33670.1"/>
    <property type="molecule type" value="Genomic_DNA"/>
</dbReference>
<reference evidence="1" key="1">
    <citation type="submission" date="2017-04" db="EMBL/GenBank/DDBJ databases">
        <authorList>
            <person name="Afonso C.L."/>
            <person name="Miller P.J."/>
            <person name="Scott M.A."/>
            <person name="Spackman E."/>
            <person name="Goraichik I."/>
            <person name="Dimitrov K.M."/>
            <person name="Suarez D.L."/>
            <person name="Swayne D.E."/>
        </authorList>
    </citation>
    <scope>NUCLEOTIDE SEQUENCE</scope>
    <source>
        <strain evidence="1">NZ3</strain>
    </source>
</reference>
<dbReference type="Proteomes" id="UP000244093">
    <property type="component" value="Unassembled WGS sequence"/>
</dbReference>
<reference evidence="1" key="2">
    <citation type="journal article" date="2018" name="Syst. Appl. Microbiol.">
        <title>A new symbiotic nanoarchaeote (Candidatus Nanoclepta minutus) and its host (Zestosphaera tikiterensis gen. nov., sp. nov.) from a New Zealand hot spring.</title>
        <authorList>
            <person name="St John E."/>
            <person name="Liu Y."/>
            <person name="Podar M."/>
            <person name="Stott M.B."/>
            <person name="Meneghin J."/>
            <person name="Chen Z."/>
            <person name="Lagutin K."/>
            <person name="Mitchell K."/>
            <person name="Reysenbach A.L."/>
        </authorList>
    </citation>
    <scope>NUCLEOTIDE SEQUENCE [LARGE SCALE GENOMIC DNA]</scope>
    <source>
        <strain evidence="1">NZ3</strain>
    </source>
</reference>
<name>A0A2R7Y802_9CREN</name>
<evidence type="ECO:0008006" key="3">
    <source>
        <dbReference type="Google" id="ProtNLM"/>
    </source>
</evidence>
<evidence type="ECO:0000313" key="2">
    <source>
        <dbReference type="Proteomes" id="UP000244093"/>
    </source>
</evidence>
<proteinExistence type="predicted"/>
<comment type="caution">
    <text evidence="1">The sequence shown here is derived from an EMBL/GenBank/DDBJ whole genome shotgun (WGS) entry which is preliminary data.</text>
</comment>
<gene>
    <name evidence="1" type="ORF">B7O98_04460</name>
</gene>
<sequence length="82" mass="9092">MNVSFCLKFRGNLAAVLGEKYCLQLSECLPIHAVVDKVLRSFNIPTNLEDITLVTSDGRLVDESKNVCEVSEVFVVKVYRGG</sequence>
<evidence type="ECO:0000313" key="1">
    <source>
        <dbReference type="EMBL" id="PUA33670.1"/>
    </source>
</evidence>
<dbReference type="AlphaFoldDB" id="A0A2R7Y802"/>
<protein>
    <recommendedName>
        <fullName evidence="3">Ubiquitin Mut7-C domain-containing protein</fullName>
    </recommendedName>
</protein>
<organism evidence="1 2">
    <name type="scientific">Zestosphaera tikiterensis</name>
    <dbReference type="NCBI Taxonomy" id="1973259"/>
    <lineage>
        <taxon>Archaea</taxon>
        <taxon>Thermoproteota</taxon>
        <taxon>Thermoprotei</taxon>
        <taxon>Desulfurococcales</taxon>
        <taxon>Desulfurococcaceae</taxon>
        <taxon>Zestosphaera</taxon>
    </lineage>
</organism>
<accession>A0A2R7Y802</accession>